<dbReference type="Proteomes" id="UP001464923">
    <property type="component" value="Unassembled WGS sequence"/>
</dbReference>
<organism evidence="2 3">
    <name type="scientific">Pseudonocardia tropica</name>
    <dbReference type="NCBI Taxonomy" id="681289"/>
    <lineage>
        <taxon>Bacteria</taxon>
        <taxon>Bacillati</taxon>
        <taxon>Actinomycetota</taxon>
        <taxon>Actinomycetes</taxon>
        <taxon>Pseudonocardiales</taxon>
        <taxon>Pseudonocardiaceae</taxon>
        <taxon>Pseudonocardia</taxon>
    </lineage>
</organism>
<feature type="region of interest" description="Disordered" evidence="1">
    <location>
        <begin position="211"/>
        <end position="274"/>
    </location>
</feature>
<sequence length="316" mass="34830">MREVARAHEETCRENDRMRQEVGDPRGDREALAAAARDIEVGHARSRELYGLVVEATQGIREAMWGRRVDSAALVERAGLIRADPFDDIAVPDWFEYSQRTDAPPAERAVLDERPAAVADDTSTAVDGDTAVEGTVTDEARPSAVAGRDAHGWVLADWPEHQDAHRIRDPDLDALAQTLDEITAGERERWEAEFDEADDLDFIVTDVHDDHYRDRESDYPVDDDGDGEHDQDSAEDTPGDDPDEPPPPAADSDAGVDVDIDVDDVGGEVPDPLEQARRALAEVRLDLIEEAEQDDDCGGCGPWRDSATEDGEDDQR</sequence>
<dbReference type="EMBL" id="JBEDNP010000014">
    <property type="protein sequence ID" value="MEQ3541381.1"/>
    <property type="molecule type" value="Genomic_DNA"/>
</dbReference>
<keyword evidence="3" id="KW-1185">Reference proteome</keyword>
<reference evidence="2 3" key="1">
    <citation type="submission" date="2024-03" db="EMBL/GenBank/DDBJ databases">
        <title>Draft genome sequence of Pseudonocardia tropica JCM 19149.</title>
        <authorList>
            <person name="Butdee W."/>
            <person name="Duangmal K."/>
        </authorList>
    </citation>
    <scope>NUCLEOTIDE SEQUENCE [LARGE SCALE GENOMIC DNA]</scope>
    <source>
        <strain evidence="2 3">JCM 19149</strain>
    </source>
</reference>
<feature type="region of interest" description="Disordered" evidence="1">
    <location>
        <begin position="1"/>
        <end position="29"/>
    </location>
</feature>
<proteinExistence type="predicted"/>
<protein>
    <submittedName>
        <fullName evidence="2">Uncharacterized protein</fullName>
    </submittedName>
</protein>
<name>A0ABV1K0E6_9PSEU</name>
<feature type="region of interest" description="Disordered" evidence="1">
    <location>
        <begin position="290"/>
        <end position="316"/>
    </location>
</feature>
<dbReference type="RefSeq" id="WP_345651373.1">
    <property type="nucleotide sequence ID" value="NZ_BAABLY010000077.1"/>
</dbReference>
<evidence type="ECO:0000256" key="1">
    <source>
        <dbReference type="SAM" id="MobiDB-lite"/>
    </source>
</evidence>
<gene>
    <name evidence="2" type="ORF">WHI96_21420</name>
</gene>
<evidence type="ECO:0000313" key="3">
    <source>
        <dbReference type="Proteomes" id="UP001464923"/>
    </source>
</evidence>
<comment type="caution">
    <text evidence="2">The sequence shown here is derived from an EMBL/GenBank/DDBJ whole genome shotgun (WGS) entry which is preliminary data.</text>
</comment>
<evidence type="ECO:0000313" key="2">
    <source>
        <dbReference type="EMBL" id="MEQ3541381.1"/>
    </source>
</evidence>
<feature type="compositionally biased region" description="Acidic residues" evidence="1">
    <location>
        <begin position="219"/>
        <end position="244"/>
    </location>
</feature>
<accession>A0ABV1K0E6</accession>
<feature type="compositionally biased region" description="Acidic residues" evidence="1">
    <location>
        <begin position="254"/>
        <end position="266"/>
    </location>
</feature>